<protein>
    <recommendedName>
        <fullName evidence="3">Exocyst subunit Exo70 family protein</fullName>
    </recommendedName>
</protein>
<comment type="similarity">
    <text evidence="1 3">Belongs to the EXO70 family.</text>
</comment>
<keyword evidence="3" id="KW-0653">Protein transport</keyword>
<dbReference type="Gene3D" id="1.20.1280.170">
    <property type="entry name" value="Exocyst complex component Exo70"/>
    <property type="match status" value="1"/>
</dbReference>
<feature type="domain" description="Exocyst complex subunit Exo70 C-terminal" evidence="5">
    <location>
        <begin position="148"/>
        <end position="482"/>
    </location>
</feature>
<evidence type="ECO:0000256" key="3">
    <source>
        <dbReference type="RuleBase" id="RU365026"/>
    </source>
</evidence>
<accession>F2D230</accession>
<keyword evidence="3" id="KW-0268">Exocytosis</keyword>
<feature type="non-terminal residue" evidence="6">
    <location>
        <position position="1"/>
    </location>
</feature>
<reference evidence="6" key="1">
    <citation type="journal article" date="2011" name="Plant Physiol.">
        <title>Comprehensive sequence analysis of 24,783 barley full-length cDNAs derived from 12 clone libraries.</title>
        <authorList>
            <person name="Matsumoto T."/>
            <person name="Tanaka T."/>
            <person name="Sakai H."/>
            <person name="Amano N."/>
            <person name="Kanamori H."/>
            <person name="Kurita K."/>
            <person name="Kikuta A."/>
            <person name="Kamiya K."/>
            <person name="Yamamoto M."/>
            <person name="Ikawa H."/>
            <person name="Fujii N."/>
            <person name="Hori K."/>
            <person name="Itoh T."/>
            <person name="Sato K."/>
        </authorList>
    </citation>
    <scope>NUCLEOTIDE SEQUENCE</scope>
    <source>
        <tissue evidence="6">Shoot</tissue>
    </source>
</reference>
<dbReference type="EMBL" id="AK357937">
    <property type="protein sequence ID" value="BAJ89151.1"/>
    <property type="molecule type" value="mRNA"/>
</dbReference>
<evidence type="ECO:0000256" key="1">
    <source>
        <dbReference type="ARBA" id="ARBA00006756"/>
    </source>
</evidence>
<evidence type="ECO:0000313" key="6">
    <source>
        <dbReference type="EMBL" id="BAJ89151.1"/>
    </source>
</evidence>
<dbReference type="SUPFAM" id="SSF74788">
    <property type="entry name" value="Cullin repeat-like"/>
    <property type="match status" value="1"/>
</dbReference>
<name>F2D230_HORVV</name>
<sequence>PQVHSTPAAMHGHHEISSSSGGSSPTSLSDPSVDSDDGSATTDEYCPDDPREFRRHVSFFSPSVLAEVDPTSFRPITPSFSCVLAGVDKHLQRMVLLLPAFSAAAAAPRADALRQWLAGFDVGWVLDMDERRSLPRREVGRRVRAWAQALGTMERVFRHRHREVRSPVNDAAAAELAALGQLAAESAGAMLRLAGSVAALGSSPSKLLAALDVHAPVSEAYPGLARMFSWPPSHPVSAASDAALAGLVDASRRCVRDLRAFIRAPQYPWRMPQGGEVHPCVGFWMGYLRCMLRNRVSLYFVLAGGNADSDSPLAPDEGGLVTELISCLEAVLEEKSAALAFPGLRHIFMLNNTSAILRRAVRSDLSMLLPPGWVLAREERMEGYIKDYLQMSWGPVVSRLDGKPGALNVLRRRNPLSAFYLALENTCIMQGGWKVPSPALRAALRRTVSGNVVPAYRRYLGDHPEVEVPAGRTVEELENQLSELFEG</sequence>
<keyword evidence="2 3" id="KW-0813">Transport</keyword>
<comment type="function">
    <text evidence="3">Component of the exocyst complex.</text>
</comment>
<dbReference type="GO" id="GO:0006887">
    <property type="term" value="P:exocytosis"/>
    <property type="evidence" value="ECO:0007669"/>
    <property type="project" value="UniProtKB-KW"/>
</dbReference>
<evidence type="ECO:0000259" key="5">
    <source>
        <dbReference type="Pfam" id="PF03081"/>
    </source>
</evidence>
<dbReference type="GO" id="GO:0005546">
    <property type="term" value="F:phosphatidylinositol-4,5-bisphosphate binding"/>
    <property type="evidence" value="ECO:0007669"/>
    <property type="project" value="InterPro"/>
</dbReference>
<proteinExistence type="evidence at transcript level"/>
<dbReference type="GO" id="GO:0000145">
    <property type="term" value="C:exocyst"/>
    <property type="evidence" value="ECO:0007669"/>
    <property type="project" value="InterPro"/>
</dbReference>
<dbReference type="GO" id="GO:0015031">
    <property type="term" value="P:protein transport"/>
    <property type="evidence" value="ECO:0007669"/>
    <property type="project" value="UniProtKB-KW"/>
</dbReference>
<dbReference type="InterPro" id="IPR046364">
    <property type="entry name" value="Exo70_C"/>
</dbReference>
<evidence type="ECO:0000256" key="4">
    <source>
        <dbReference type="SAM" id="MobiDB-lite"/>
    </source>
</evidence>
<dbReference type="Pfam" id="PF03081">
    <property type="entry name" value="Exo70_C"/>
    <property type="match status" value="1"/>
</dbReference>
<organism evidence="6">
    <name type="scientific">Hordeum vulgare subsp. vulgare</name>
    <name type="common">Domesticated barley</name>
    <dbReference type="NCBI Taxonomy" id="112509"/>
    <lineage>
        <taxon>Eukaryota</taxon>
        <taxon>Viridiplantae</taxon>
        <taxon>Streptophyta</taxon>
        <taxon>Embryophyta</taxon>
        <taxon>Tracheophyta</taxon>
        <taxon>Spermatophyta</taxon>
        <taxon>Magnoliopsida</taxon>
        <taxon>Liliopsida</taxon>
        <taxon>Poales</taxon>
        <taxon>Poaceae</taxon>
        <taxon>BOP clade</taxon>
        <taxon>Pooideae</taxon>
        <taxon>Triticodae</taxon>
        <taxon>Triticeae</taxon>
        <taxon>Hordeinae</taxon>
        <taxon>Hordeum</taxon>
    </lineage>
</organism>
<feature type="compositionally biased region" description="Low complexity" evidence="4">
    <location>
        <begin position="17"/>
        <end position="32"/>
    </location>
</feature>
<evidence type="ECO:0000256" key="2">
    <source>
        <dbReference type="ARBA" id="ARBA00022448"/>
    </source>
</evidence>
<dbReference type="InterPro" id="IPR004140">
    <property type="entry name" value="Exo70"/>
</dbReference>
<dbReference type="PANTHER" id="PTHR12542">
    <property type="entry name" value="EXOCYST COMPLEX PROTEIN EXO70"/>
    <property type="match status" value="1"/>
</dbReference>
<feature type="region of interest" description="Disordered" evidence="4">
    <location>
        <begin position="1"/>
        <end position="49"/>
    </location>
</feature>
<dbReference type="InterPro" id="IPR016159">
    <property type="entry name" value="Cullin_repeat-like_dom_sf"/>
</dbReference>
<dbReference type="AlphaFoldDB" id="F2D230"/>
<dbReference type="PANTHER" id="PTHR12542:SF24">
    <property type="entry name" value="EXOCYST SUBUNIT EXO70 FAMILY PROTEIN"/>
    <property type="match status" value="1"/>
</dbReference>